<dbReference type="AlphaFoldDB" id="A0A699XDV3"/>
<feature type="non-terminal residue" evidence="1">
    <location>
        <position position="85"/>
    </location>
</feature>
<proteinExistence type="predicted"/>
<evidence type="ECO:0008006" key="2">
    <source>
        <dbReference type="Google" id="ProtNLM"/>
    </source>
</evidence>
<evidence type="ECO:0000313" key="1">
    <source>
        <dbReference type="EMBL" id="GFD57879.1"/>
    </source>
</evidence>
<sequence>MTGFKMDFFKRMSYDDIRPIFEKHFNSIMAFLEKGKKELEEEASKQIKRKGETFKEKWRSSRHIYQIIPNDEDDVYTEATPIALK</sequence>
<reference evidence="1" key="1">
    <citation type="journal article" date="2019" name="Sci. Rep.">
        <title>Draft genome of Tanacetum cinerariifolium, the natural source of mosquito coil.</title>
        <authorList>
            <person name="Yamashiro T."/>
            <person name="Shiraishi A."/>
            <person name="Satake H."/>
            <person name="Nakayama K."/>
        </authorList>
    </citation>
    <scope>NUCLEOTIDE SEQUENCE</scope>
</reference>
<name>A0A699XDV3_TANCI</name>
<comment type="caution">
    <text evidence="1">The sequence shown here is derived from an EMBL/GenBank/DDBJ whole genome shotgun (WGS) entry which is preliminary data.</text>
</comment>
<gene>
    <name evidence="1" type="ORF">Tci_929848</name>
</gene>
<protein>
    <recommendedName>
        <fullName evidence="2">Reverse transcriptase domain-containing protein</fullName>
    </recommendedName>
</protein>
<accession>A0A699XDV3</accession>
<organism evidence="1">
    <name type="scientific">Tanacetum cinerariifolium</name>
    <name type="common">Dalmatian daisy</name>
    <name type="synonym">Chrysanthemum cinerariifolium</name>
    <dbReference type="NCBI Taxonomy" id="118510"/>
    <lineage>
        <taxon>Eukaryota</taxon>
        <taxon>Viridiplantae</taxon>
        <taxon>Streptophyta</taxon>
        <taxon>Embryophyta</taxon>
        <taxon>Tracheophyta</taxon>
        <taxon>Spermatophyta</taxon>
        <taxon>Magnoliopsida</taxon>
        <taxon>eudicotyledons</taxon>
        <taxon>Gunneridae</taxon>
        <taxon>Pentapetalae</taxon>
        <taxon>asterids</taxon>
        <taxon>campanulids</taxon>
        <taxon>Asterales</taxon>
        <taxon>Asteraceae</taxon>
        <taxon>Asteroideae</taxon>
        <taxon>Anthemideae</taxon>
        <taxon>Anthemidinae</taxon>
        <taxon>Tanacetum</taxon>
    </lineage>
</organism>
<dbReference type="EMBL" id="BKCJ011846098">
    <property type="protein sequence ID" value="GFD57879.1"/>
    <property type="molecule type" value="Genomic_DNA"/>
</dbReference>